<evidence type="ECO:0000256" key="2">
    <source>
        <dbReference type="SAM" id="Phobius"/>
    </source>
</evidence>
<feature type="region of interest" description="Disordered" evidence="1">
    <location>
        <begin position="533"/>
        <end position="724"/>
    </location>
</feature>
<dbReference type="OrthoDB" id="2407093at2759"/>
<feature type="compositionally biased region" description="Low complexity" evidence="1">
    <location>
        <begin position="815"/>
        <end position="843"/>
    </location>
</feature>
<feature type="region of interest" description="Disordered" evidence="1">
    <location>
        <begin position="418"/>
        <end position="489"/>
    </location>
</feature>
<feature type="compositionally biased region" description="Polar residues" evidence="1">
    <location>
        <begin position="698"/>
        <end position="715"/>
    </location>
</feature>
<feature type="compositionally biased region" description="Polar residues" evidence="1">
    <location>
        <begin position="578"/>
        <end position="614"/>
    </location>
</feature>
<protein>
    <submittedName>
        <fullName evidence="3">Uncharacterized protein</fullName>
    </submittedName>
</protein>
<feature type="region of interest" description="Disordered" evidence="1">
    <location>
        <begin position="387"/>
        <end position="406"/>
    </location>
</feature>
<feature type="compositionally biased region" description="Basic and acidic residues" evidence="1">
    <location>
        <begin position="887"/>
        <end position="904"/>
    </location>
</feature>
<feature type="compositionally biased region" description="Low complexity" evidence="1">
    <location>
        <begin position="737"/>
        <end position="791"/>
    </location>
</feature>
<keyword evidence="2" id="KW-0472">Membrane</keyword>
<feature type="compositionally biased region" description="Basic and acidic residues" evidence="1">
    <location>
        <begin position="423"/>
        <end position="434"/>
    </location>
</feature>
<dbReference type="GO" id="GO:0031124">
    <property type="term" value="P:mRNA 3'-end processing"/>
    <property type="evidence" value="ECO:0007669"/>
    <property type="project" value="TreeGrafter"/>
</dbReference>
<keyword evidence="2" id="KW-0812">Transmembrane</keyword>
<gene>
    <name evidence="3" type="ORF">KI688_008435</name>
</gene>
<evidence type="ECO:0000313" key="3">
    <source>
        <dbReference type="EMBL" id="KAG9070893.1"/>
    </source>
</evidence>
<feature type="compositionally biased region" description="Low complexity" evidence="1">
    <location>
        <begin position="476"/>
        <end position="489"/>
    </location>
</feature>
<comment type="caution">
    <text evidence="3">The sequence shown here is derived from an EMBL/GenBank/DDBJ whole genome shotgun (WGS) entry which is preliminary data.</text>
</comment>
<dbReference type="GO" id="GO:0000993">
    <property type="term" value="F:RNA polymerase II complex binding"/>
    <property type="evidence" value="ECO:0007669"/>
    <property type="project" value="TreeGrafter"/>
</dbReference>
<feature type="compositionally biased region" description="Basic and acidic residues" evidence="1">
    <location>
        <begin position="564"/>
        <end position="576"/>
    </location>
</feature>
<dbReference type="PANTHER" id="PTHR12460:SF0">
    <property type="entry name" value="CID DOMAIN-CONTAINING PROTEIN-RELATED"/>
    <property type="match status" value="1"/>
</dbReference>
<evidence type="ECO:0000256" key="1">
    <source>
        <dbReference type="SAM" id="MobiDB-lite"/>
    </source>
</evidence>
<feature type="compositionally biased region" description="Low complexity" evidence="1">
    <location>
        <begin position="615"/>
        <end position="682"/>
    </location>
</feature>
<dbReference type="Proteomes" id="UP000707451">
    <property type="component" value="Unassembled WGS sequence"/>
</dbReference>
<reference evidence="3" key="1">
    <citation type="submission" date="2021-06" db="EMBL/GenBank/DDBJ databases">
        <title>Genome Sequence of Mortierella hyaline Strain SCG-10, a Cold-Adapted, Nitrate-Reducing Fungus Isolated from Soil in Minnesota, USA.</title>
        <authorList>
            <person name="Aldossari N."/>
        </authorList>
    </citation>
    <scope>NUCLEOTIDE SEQUENCE</scope>
    <source>
        <strain evidence="3">SCG-10</strain>
    </source>
</reference>
<sequence>MADLPTFISSCIAPDSAGQNAFLFGVPKPGTLEAHLINLSDPLAPTSKLVSSTSTSTEASWDASSSLGCYPYLGDTPSSQPSPPPATNTTAPALTPVPSFPPSITIVQFGNGVQTQFYPNGTWVTFETTTEAASNFLTPKMFSPVGSTNGWNWFVARAGGQPKTWQYLRIGSRSEAGSKDLTIVGSEPLLTVGAIAPDANNYGNGLLFYIDQSGSTGSIYRATGNKRPDRNLTTTDTLVTLGKPSPLNMNNNTLTVDAVPVTTAFAAFILDKSEQGVVSVYSIDPRIPTLTLTRTPVKGFSPLFHVTQSFTSLNSRIVVYGGAVPNAIHIFDVISGTWTGPALVDPSAATTVPSQGLSMGIIGGIAAAAVVILLVVGLAIWRIRRRRSRRTTQTRSPTDDIPFNDDVKVPVKEDTIDLLTMDNKNRPRFHDRGQASESALTPSMAPSSMPGTLIGEHKKRSSNQQRRPGGVSRHASGYSLRSEGSSSRVSLYPANSTVYLAGPATVIPPNPTIPSAFSTANLQKLQNAAAVYRSTSAPGTPNPRSADPPSRKGSIYKFSVPNDYDDRQPLHHHESSEEQQAYLQMSSKSTPNGSPASITGSRPLETASSATLGNSSYGHSHSRSQSRSDTSVSYPRPSFSSSSQPASPKQPRPSTSTIDSDHQSQQSHLNQQQQSNPSSRAASRPRKKRTDGPAPHKSPTSPTFPKESSPSSSQRYADHRDYGSYKIEYRDPFFLLQQQQQQQLQQLQHQHGYSNPASPTSPTSPYAPAAGSSRLVAATTTTHSPSPVPSETDTHFAGDFPMPPKMVAMKPQRNRSAPASPTSPSSQLAALAPSRPTRRQQQPRQDEQYHQYQQQVPSRYDDVQAMVGSPGTMSPVTPKLVSLPRPIPRERERERERNRNRDHT</sequence>
<accession>A0A9P7Y240</accession>
<feature type="compositionally biased region" description="Polar residues" evidence="1">
    <location>
        <begin position="435"/>
        <end position="450"/>
    </location>
</feature>
<feature type="region of interest" description="Disordered" evidence="1">
    <location>
        <begin position="737"/>
        <end position="904"/>
    </location>
</feature>
<organism evidence="3 4">
    <name type="scientific">Linnemannia hyalina</name>
    <dbReference type="NCBI Taxonomy" id="64524"/>
    <lineage>
        <taxon>Eukaryota</taxon>
        <taxon>Fungi</taxon>
        <taxon>Fungi incertae sedis</taxon>
        <taxon>Mucoromycota</taxon>
        <taxon>Mortierellomycotina</taxon>
        <taxon>Mortierellomycetes</taxon>
        <taxon>Mortierellales</taxon>
        <taxon>Mortierellaceae</taxon>
        <taxon>Linnemannia</taxon>
    </lineage>
</organism>
<feature type="compositionally biased region" description="Polar residues" evidence="1">
    <location>
        <begin position="533"/>
        <end position="543"/>
    </location>
</feature>
<keyword evidence="2" id="KW-1133">Transmembrane helix</keyword>
<evidence type="ECO:0000313" key="4">
    <source>
        <dbReference type="Proteomes" id="UP000707451"/>
    </source>
</evidence>
<dbReference type="PANTHER" id="PTHR12460">
    <property type="entry name" value="CYCLIN-DEPENDENT KINASE INHIBITOR-RELATED PROTEIN"/>
    <property type="match status" value="1"/>
</dbReference>
<dbReference type="EMBL" id="JAHRHY010000003">
    <property type="protein sequence ID" value="KAG9070893.1"/>
    <property type="molecule type" value="Genomic_DNA"/>
</dbReference>
<keyword evidence="4" id="KW-1185">Reference proteome</keyword>
<name>A0A9P7Y240_9FUNG</name>
<proteinExistence type="predicted"/>
<dbReference type="AlphaFoldDB" id="A0A9P7Y240"/>
<feature type="transmembrane region" description="Helical" evidence="2">
    <location>
        <begin position="357"/>
        <end position="381"/>
    </location>
</feature>